<dbReference type="SUPFAM" id="SSF57716">
    <property type="entry name" value="Glucocorticoid receptor-like (DNA-binding domain)"/>
    <property type="match status" value="1"/>
</dbReference>
<proteinExistence type="predicted"/>
<protein>
    <submittedName>
        <fullName evidence="2">Uncharacterized protein</fullName>
    </submittedName>
</protein>
<keyword evidence="3" id="KW-1185">Reference proteome</keyword>
<dbReference type="STRING" id="1515746.HR45_11960"/>
<evidence type="ECO:0000313" key="3">
    <source>
        <dbReference type="Proteomes" id="UP000029264"/>
    </source>
</evidence>
<dbReference type="OrthoDB" id="6064855at2"/>
<dbReference type="PROSITE" id="PS51128">
    <property type="entry name" value="ZF_DKSA_2"/>
    <property type="match status" value="1"/>
</dbReference>
<accession>A0A094JXF2</accession>
<dbReference type="Proteomes" id="UP000029264">
    <property type="component" value="Unassembled WGS sequence"/>
</dbReference>
<dbReference type="EMBL" id="JPEO01000008">
    <property type="protein sequence ID" value="KFZ37121.1"/>
    <property type="molecule type" value="Genomic_DNA"/>
</dbReference>
<evidence type="ECO:0000313" key="2">
    <source>
        <dbReference type="EMBL" id="KFZ37121.1"/>
    </source>
</evidence>
<dbReference type="Gene3D" id="1.20.120.910">
    <property type="entry name" value="DksA, coiled-coil domain"/>
    <property type="match status" value="1"/>
</dbReference>
<dbReference type="AlphaFoldDB" id="A0A094JXF2"/>
<gene>
    <name evidence="2" type="ORF">HR45_11960</name>
</gene>
<comment type="caution">
    <text evidence="2">The sequence shown here is derived from an EMBL/GenBank/DDBJ whole genome shotgun (WGS) entry which is preliminary data.</text>
</comment>
<sequence>MQQIRQRLSAIEKDIRSELVALDPQWRDMALGDIIELMAKRELCGNAIYARLVRLDAAICQLELGLYGLCADCEAEIEADRIASDPTEQRCQLCDEQFRHQHRQELRLTH</sequence>
<evidence type="ECO:0000256" key="1">
    <source>
        <dbReference type="PROSITE-ProRule" id="PRU00510"/>
    </source>
</evidence>
<feature type="zinc finger region" description="dksA C4-type" evidence="1">
    <location>
        <begin position="70"/>
        <end position="94"/>
    </location>
</feature>
<organism evidence="2 3">
    <name type="scientific">Shewanella mangrovi</name>
    <dbReference type="NCBI Taxonomy" id="1515746"/>
    <lineage>
        <taxon>Bacteria</taxon>
        <taxon>Pseudomonadati</taxon>
        <taxon>Pseudomonadota</taxon>
        <taxon>Gammaproteobacteria</taxon>
        <taxon>Alteromonadales</taxon>
        <taxon>Shewanellaceae</taxon>
        <taxon>Shewanella</taxon>
    </lineage>
</organism>
<name>A0A094JXF2_9GAMM</name>
<dbReference type="eggNOG" id="COG1734">
    <property type="taxonomic scope" value="Bacteria"/>
</dbReference>
<dbReference type="RefSeq" id="WP_037443141.1">
    <property type="nucleotide sequence ID" value="NZ_JPEO01000008.1"/>
</dbReference>
<reference evidence="2 3" key="1">
    <citation type="submission" date="2014-06" db="EMBL/GenBank/DDBJ databases">
        <title>Shewanella sp. YQH10.</title>
        <authorList>
            <person name="Liu Y."/>
            <person name="Zeng R."/>
        </authorList>
    </citation>
    <scope>NUCLEOTIDE SEQUENCE [LARGE SCALE GENOMIC DNA]</scope>
    <source>
        <strain evidence="2 3">YQH10</strain>
    </source>
</reference>